<accession>A0ABP0BY92</accession>
<protein>
    <recommendedName>
        <fullName evidence="2">AB hydrolase-1 domain-containing protein</fullName>
    </recommendedName>
</protein>
<feature type="coiled-coil region" evidence="1">
    <location>
        <begin position="174"/>
        <end position="201"/>
    </location>
</feature>
<evidence type="ECO:0000313" key="4">
    <source>
        <dbReference type="Proteomes" id="UP001642406"/>
    </source>
</evidence>
<keyword evidence="4" id="KW-1185">Reference proteome</keyword>
<dbReference type="InterPro" id="IPR000073">
    <property type="entry name" value="AB_hydrolase_1"/>
</dbReference>
<evidence type="ECO:0000256" key="1">
    <source>
        <dbReference type="SAM" id="Coils"/>
    </source>
</evidence>
<comment type="caution">
    <text evidence="3">The sequence shown here is derived from an EMBL/GenBank/DDBJ whole genome shotgun (WGS) entry which is preliminary data.</text>
</comment>
<dbReference type="Pfam" id="PF12697">
    <property type="entry name" value="Abhydrolase_6"/>
    <property type="match status" value="1"/>
</dbReference>
<dbReference type="PANTHER" id="PTHR43689:SF8">
    <property type="entry name" value="ALPHA_BETA-HYDROLASES SUPERFAMILY PROTEIN"/>
    <property type="match status" value="1"/>
</dbReference>
<dbReference type="SUPFAM" id="SSF53474">
    <property type="entry name" value="alpha/beta-Hydrolases"/>
    <property type="match status" value="1"/>
</dbReference>
<keyword evidence="1" id="KW-0175">Coiled coil</keyword>
<dbReference type="Gene3D" id="3.40.50.1820">
    <property type="entry name" value="alpha/beta hydrolase"/>
    <property type="match status" value="1"/>
</dbReference>
<dbReference type="EMBL" id="CAWUHC010000049">
    <property type="protein sequence ID" value="CAK7224432.1"/>
    <property type="molecule type" value="Genomic_DNA"/>
</dbReference>
<dbReference type="Proteomes" id="UP001642406">
    <property type="component" value="Unassembled WGS sequence"/>
</dbReference>
<name>A0ABP0BY92_9PEZI</name>
<sequence>MAATIKAGYLNTPLGQIHYYHSAPVTPPATPKLPMLLMHMSASSAKSFFTMMPMLTALGYACYAPDMPGFGSSFDPASDPPSISWYATLYYEAIKSQLPAFAKGCHVIGHHSGGILGMELASSPDQFPGFVQSLTIVGASVMTAADRAEMAKTFLEPFNKPVAVGDHLGKTWAYLQWEGLKNETEAEIALLQREAIDHIRAWKGRNQIYSCVWKYERMEALDAIPETVPVAGLCARDDVLWPYYGNFHALVTRPIETTEIKGGNFGPDLDPEGILDAFLRLISEK</sequence>
<dbReference type="PANTHER" id="PTHR43689">
    <property type="entry name" value="HYDROLASE"/>
    <property type="match status" value="1"/>
</dbReference>
<gene>
    <name evidence="3" type="ORF">SBRCBS47491_005549</name>
</gene>
<evidence type="ECO:0000313" key="3">
    <source>
        <dbReference type="EMBL" id="CAK7224432.1"/>
    </source>
</evidence>
<feature type="domain" description="AB hydrolase-1" evidence="2">
    <location>
        <begin position="46"/>
        <end position="272"/>
    </location>
</feature>
<reference evidence="3 4" key="1">
    <citation type="submission" date="2024-01" db="EMBL/GenBank/DDBJ databases">
        <authorList>
            <person name="Allen C."/>
            <person name="Tagirdzhanova G."/>
        </authorList>
    </citation>
    <scope>NUCLEOTIDE SEQUENCE [LARGE SCALE GENOMIC DNA]</scope>
</reference>
<dbReference type="InterPro" id="IPR029058">
    <property type="entry name" value="AB_hydrolase_fold"/>
</dbReference>
<evidence type="ECO:0000259" key="2">
    <source>
        <dbReference type="Pfam" id="PF12697"/>
    </source>
</evidence>
<proteinExistence type="predicted"/>
<organism evidence="3 4">
    <name type="scientific">Sporothrix bragantina</name>
    <dbReference type="NCBI Taxonomy" id="671064"/>
    <lineage>
        <taxon>Eukaryota</taxon>
        <taxon>Fungi</taxon>
        <taxon>Dikarya</taxon>
        <taxon>Ascomycota</taxon>
        <taxon>Pezizomycotina</taxon>
        <taxon>Sordariomycetes</taxon>
        <taxon>Sordariomycetidae</taxon>
        <taxon>Ophiostomatales</taxon>
        <taxon>Ophiostomataceae</taxon>
        <taxon>Sporothrix</taxon>
    </lineage>
</organism>